<dbReference type="GO" id="GO:0008233">
    <property type="term" value="F:peptidase activity"/>
    <property type="evidence" value="ECO:0007669"/>
    <property type="project" value="UniProtKB-KW"/>
</dbReference>
<dbReference type="Gene3D" id="3.90.226.10">
    <property type="entry name" value="2-enoyl-CoA Hydratase, Chain A, domain 1"/>
    <property type="match status" value="1"/>
</dbReference>
<keyword evidence="11" id="KW-0645">Protease</keyword>
<feature type="transmembrane region" description="Helical" evidence="6">
    <location>
        <begin position="378"/>
        <end position="399"/>
    </location>
</feature>
<dbReference type="AlphaFoldDB" id="A0A840C3C4"/>
<feature type="chain" id="PRO_5032327243" evidence="7">
    <location>
        <begin position="35"/>
        <end position="476"/>
    </location>
</feature>
<dbReference type="SUPFAM" id="SSF141322">
    <property type="entry name" value="NfeD domain-like"/>
    <property type="match status" value="1"/>
</dbReference>
<name>A0A840C3C4_9HYPH</name>
<feature type="compositionally biased region" description="Basic and acidic residues" evidence="5">
    <location>
        <begin position="156"/>
        <end position="166"/>
    </location>
</feature>
<feature type="region of interest" description="Disordered" evidence="5">
    <location>
        <begin position="146"/>
        <end position="178"/>
    </location>
</feature>
<evidence type="ECO:0000256" key="1">
    <source>
        <dbReference type="ARBA" id="ARBA00004141"/>
    </source>
</evidence>
<protein>
    <submittedName>
        <fullName evidence="11">Membrane-bound serine protease (ClpP class)</fullName>
    </submittedName>
</protein>
<dbReference type="GO" id="GO:0006508">
    <property type="term" value="P:proteolysis"/>
    <property type="evidence" value="ECO:0007669"/>
    <property type="project" value="UniProtKB-KW"/>
</dbReference>
<feature type="domain" description="NfeD integral membrane" evidence="9">
    <location>
        <begin position="279"/>
        <end position="394"/>
    </location>
</feature>
<dbReference type="Pfam" id="PF24961">
    <property type="entry name" value="NfeD_membrane"/>
    <property type="match status" value="1"/>
</dbReference>
<dbReference type="EMBL" id="JACIEN010000011">
    <property type="protein sequence ID" value="MBB4019995.1"/>
    <property type="molecule type" value="Genomic_DNA"/>
</dbReference>
<dbReference type="Pfam" id="PF25145">
    <property type="entry name" value="NfeD1b_N"/>
    <property type="match status" value="1"/>
</dbReference>
<evidence type="ECO:0000259" key="10">
    <source>
        <dbReference type="Pfam" id="PF25145"/>
    </source>
</evidence>
<feature type="domain" description="NfeD-like C-terminal" evidence="8">
    <location>
        <begin position="412"/>
        <end position="465"/>
    </location>
</feature>
<dbReference type="CDD" id="cd07020">
    <property type="entry name" value="Clp_protease_NfeD_1"/>
    <property type="match status" value="1"/>
</dbReference>
<feature type="transmembrane region" description="Helical" evidence="6">
    <location>
        <begin position="347"/>
        <end position="366"/>
    </location>
</feature>
<reference evidence="11 12" key="1">
    <citation type="submission" date="2020-08" db="EMBL/GenBank/DDBJ databases">
        <title>Genomic Encyclopedia of Type Strains, Phase IV (KMG-IV): sequencing the most valuable type-strain genomes for metagenomic binning, comparative biology and taxonomic classification.</title>
        <authorList>
            <person name="Goeker M."/>
        </authorList>
    </citation>
    <scope>NUCLEOTIDE SEQUENCE [LARGE SCALE GENOMIC DNA]</scope>
    <source>
        <strain evidence="11 12">DSM 103737</strain>
    </source>
</reference>
<keyword evidence="4 6" id="KW-0472">Membrane</keyword>
<evidence type="ECO:0000313" key="12">
    <source>
        <dbReference type="Proteomes" id="UP000577362"/>
    </source>
</evidence>
<feature type="domain" description="NfeD1b N-terminal" evidence="10">
    <location>
        <begin position="51"/>
        <end position="153"/>
    </location>
</feature>
<evidence type="ECO:0000256" key="3">
    <source>
        <dbReference type="ARBA" id="ARBA00022989"/>
    </source>
</evidence>
<dbReference type="Pfam" id="PF01957">
    <property type="entry name" value="NfeD"/>
    <property type="match status" value="1"/>
</dbReference>
<feature type="transmembrane region" description="Helical" evidence="6">
    <location>
        <begin position="270"/>
        <end position="292"/>
    </location>
</feature>
<sequence>MDCTRPLPNRPPSNGFLAVLLAGILGLCAFTATAQTVETPREAAGSREAIVLDIEGAIGPATVEYLRRSLAEATRREAGLVILRMDTPGGLDSAMREIIRDIIASPIAIATYVSPSGARAASAGTYILYASHIAAMAPGTNLGAATPVQLGGGRQPLDRDKDDAGQDKQPSAPADAMTAKAVNDAVAFIRGLAELRGRNADWAEEAVRQAASLPARQALARSVVDIVANDLSDLLAQADGRTVRIGSTEHRLDTAGLRPVVIEPDWRTRLLATITHPSIAYVLLLIGIYGIVFEFLSPGAIVPGVIGAICLLIAAFALNLLPVNYAGVGLILLGVALMTAEAFLPSFGILGIGGIIAFVLGSLLVFDRDVPGFALSWPIVMAAATVSAGTLIIAATAAVRAHRRRVATGDTGLIGMTGEVLAWSDGHGQVHVQGERWAARADVVLAPRQRVRVVARERLTLVVEPAAETAPENRGR</sequence>
<dbReference type="InterPro" id="IPR002810">
    <property type="entry name" value="NfeD-like_C"/>
</dbReference>
<keyword evidence="7" id="KW-0732">Signal</keyword>
<gene>
    <name evidence="11" type="ORF">GGR16_005057</name>
</gene>
<dbReference type="InterPro" id="IPR012340">
    <property type="entry name" value="NA-bd_OB-fold"/>
</dbReference>
<keyword evidence="11" id="KW-0378">Hydrolase</keyword>
<keyword evidence="2 6" id="KW-0812">Transmembrane</keyword>
<dbReference type="FunFam" id="3.90.226.10:FF:000089">
    <property type="entry name" value="Membrane-bound serine protease"/>
    <property type="match status" value="1"/>
</dbReference>
<dbReference type="PANTHER" id="PTHR33507:SF4">
    <property type="entry name" value="NODULATION COMPETITIVENESS PROTEIN NFED"/>
    <property type="match status" value="1"/>
</dbReference>
<evidence type="ECO:0000256" key="5">
    <source>
        <dbReference type="SAM" id="MobiDB-lite"/>
    </source>
</evidence>
<dbReference type="Gene3D" id="2.40.50.140">
    <property type="entry name" value="Nucleic acid-binding proteins"/>
    <property type="match status" value="1"/>
</dbReference>
<keyword evidence="12" id="KW-1185">Reference proteome</keyword>
<proteinExistence type="predicted"/>
<comment type="caution">
    <text evidence="11">The sequence shown here is derived from an EMBL/GenBank/DDBJ whole genome shotgun (WGS) entry which is preliminary data.</text>
</comment>
<evidence type="ECO:0000256" key="7">
    <source>
        <dbReference type="SAM" id="SignalP"/>
    </source>
</evidence>
<feature type="signal peptide" evidence="7">
    <location>
        <begin position="1"/>
        <end position="34"/>
    </location>
</feature>
<dbReference type="PANTHER" id="PTHR33507">
    <property type="entry name" value="INNER MEMBRANE PROTEIN YBBJ"/>
    <property type="match status" value="1"/>
</dbReference>
<dbReference type="InterPro" id="IPR029045">
    <property type="entry name" value="ClpP/crotonase-like_dom_sf"/>
</dbReference>
<evidence type="ECO:0000259" key="9">
    <source>
        <dbReference type="Pfam" id="PF24961"/>
    </source>
</evidence>
<evidence type="ECO:0000256" key="4">
    <source>
        <dbReference type="ARBA" id="ARBA00023136"/>
    </source>
</evidence>
<evidence type="ECO:0000313" key="11">
    <source>
        <dbReference type="EMBL" id="MBB4019995.1"/>
    </source>
</evidence>
<dbReference type="InterPro" id="IPR056739">
    <property type="entry name" value="NfeD_membrane"/>
</dbReference>
<organism evidence="11 12">
    <name type="scientific">Chelatococcus caeni</name>
    <dbReference type="NCBI Taxonomy" id="1348468"/>
    <lineage>
        <taxon>Bacteria</taxon>
        <taxon>Pseudomonadati</taxon>
        <taxon>Pseudomonadota</taxon>
        <taxon>Alphaproteobacteria</taxon>
        <taxon>Hyphomicrobiales</taxon>
        <taxon>Chelatococcaceae</taxon>
        <taxon>Chelatococcus</taxon>
    </lineage>
</organism>
<evidence type="ECO:0000256" key="6">
    <source>
        <dbReference type="SAM" id="Phobius"/>
    </source>
</evidence>
<evidence type="ECO:0000259" key="8">
    <source>
        <dbReference type="Pfam" id="PF01957"/>
    </source>
</evidence>
<dbReference type="GO" id="GO:0016020">
    <property type="term" value="C:membrane"/>
    <property type="evidence" value="ECO:0007669"/>
    <property type="project" value="UniProtKB-SubCell"/>
</dbReference>
<dbReference type="SUPFAM" id="SSF52096">
    <property type="entry name" value="ClpP/crotonase"/>
    <property type="match status" value="1"/>
</dbReference>
<dbReference type="Proteomes" id="UP000577362">
    <property type="component" value="Unassembled WGS sequence"/>
</dbReference>
<dbReference type="InterPro" id="IPR056738">
    <property type="entry name" value="NfeD1b_N"/>
</dbReference>
<keyword evidence="3 6" id="KW-1133">Transmembrane helix</keyword>
<evidence type="ECO:0000256" key="2">
    <source>
        <dbReference type="ARBA" id="ARBA00022692"/>
    </source>
</evidence>
<comment type="subcellular location">
    <subcellularLocation>
        <location evidence="1">Membrane</location>
        <topology evidence="1">Multi-pass membrane protein</topology>
    </subcellularLocation>
</comment>
<accession>A0A840C3C4</accession>
<dbReference type="InterPro" id="IPR052165">
    <property type="entry name" value="Membrane_assoc_protease"/>
</dbReference>
<feature type="transmembrane region" description="Helical" evidence="6">
    <location>
        <begin position="299"/>
        <end position="317"/>
    </location>
</feature>